<evidence type="ECO:0000259" key="2">
    <source>
        <dbReference type="Pfam" id="PF07727"/>
    </source>
</evidence>
<dbReference type="EMBL" id="BKCJ010033345">
    <property type="protein sequence ID" value="GEV75844.1"/>
    <property type="molecule type" value="Genomic_DNA"/>
</dbReference>
<feature type="region of interest" description="Disordered" evidence="1">
    <location>
        <begin position="811"/>
        <end position="893"/>
    </location>
</feature>
<dbReference type="AlphaFoldDB" id="A0A699GU31"/>
<accession>A0A699GU31</accession>
<comment type="caution">
    <text evidence="4">The sequence shown here is derived from an EMBL/GenBank/DDBJ whole genome shotgun (WGS) entry which is preliminary data.</text>
</comment>
<feature type="compositionally biased region" description="Basic and acidic residues" evidence="1">
    <location>
        <begin position="814"/>
        <end position="823"/>
    </location>
</feature>
<feature type="domain" description="Retrovirus-related Pol polyprotein from transposon TNT 1-94-like beta-barrel" evidence="3">
    <location>
        <begin position="115"/>
        <end position="187"/>
    </location>
</feature>
<feature type="region of interest" description="Disordered" evidence="1">
    <location>
        <begin position="677"/>
        <end position="728"/>
    </location>
</feature>
<proteinExistence type="predicted"/>
<feature type="compositionally biased region" description="Basic and acidic residues" evidence="1">
    <location>
        <begin position="700"/>
        <end position="712"/>
    </location>
</feature>
<protein>
    <submittedName>
        <fullName evidence="4">Retrovirus-related Pol polyprotein from transposon TNT 1-94</fullName>
    </submittedName>
</protein>
<evidence type="ECO:0000259" key="3">
    <source>
        <dbReference type="Pfam" id="PF22936"/>
    </source>
</evidence>
<feature type="compositionally biased region" description="Polar residues" evidence="1">
    <location>
        <begin position="881"/>
        <end position="893"/>
    </location>
</feature>
<name>A0A699GU31_TANCI</name>
<dbReference type="Pfam" id="PF22936">
    <property type="entry name" value="Pol_BBD"/>
    <property type="match status" value="1"/>
</dbReference>
<dbReference type="Pfam" id="PF07727">
    <property type="entry name" value="RVT_2"/>
    <property type="match status" value="1"/>
</dbReference>
<feature type="compositionally biased region" description="Basic and acidic residues" evidence="1">
    <location>
        <begin position="837"/>
        <end position="847"/>
    </location>
</feature>
<organism evidence="4">
    <name type="scientific">Tanacetum cinerariifolium</name>
    <name type="common">Dalmatian daisy</name>
    <name type="synonym">Chrysanthemum cinerariifolium</name>
    <dbReference type="NCBI Taxonomy" id="118510"/>
    <lineage>
        <taxon>Eukaryota</taxon>
        <taxon>Viridiplantae</taxon>
        <taxon>Streptophyta</taxon>
        <taxon>Embryophyta</taxon>
        <taxon>Tracheophyta</taxon>
        <taxon>Spermatophyta</taxon>
        <taxon>Magnoliopsida</taxon>
        <taxon>eudicotyledons</taxon>
        <taxon>Gunneridae</taxon>
        <taxon>Pentapetalae</taxon>
        <taxon>asterids</taxon>
        <taxon>campanulids</taxon>
        <taxon>Asterales</taxon>
        <taxon>Asteraceae</taxon>
        <taxon>Asteroideae</taxon>
        <taxon>Anthemideae</taxon>
        <taxon>Anthemidinae</taxon>
        <taxon>Tanacetum</taxon>
    </lineage>
</organism>
<reference evidence="4" key="1">
    <citation type="journal article" date="2019" name="Sci. Rep.">
        <title>Draft genome of Tanacetum cinerariifolium, the natural source of mosquito coil.</title>
        <authorList>
            <person name="Yamashiro T."/>
            <person name="Shiraishi A."/>
            <person name="Satake H."/>
            <person name="Nakayama K."/>
        </authorList>
    </citation>
    <scope>NUCLEOTIDE SEQUENCE</scope>
</reference>
<dbReference type="InterPro" id="IPR054722">
    <property type="entry name" value="PolX-like_BBD"/>
</dbReference>
<feature type="compositionally biased region" description="Basic and acidic residues" evidence="1">
    <location>
        <begin position="855"/>
        <end position="879"/>
    </location>
</feature>
<gene>
    <name evidence="4" type="ORF">Tci_147821</name>
</gene>
<evidence type="ECO:0000313" key="4">
    <source>
        <dbReference type="EMBL" id="GEV75844.1"/>
    </source>
</evidence>
<feature type="domain" description="Reverse transcriptase Ty1/copia-type" evidence="2">
    <location>
        <begin position="353"/>
        <end position="448"/>
    </location>
</feature>
<sequence length="1198" mass="139008">MFKLYLEPLAHWLLQNREIHIEYLKYTQEQADILRGIVKQAKVKQPFDNALDFAYKHAQRIQELLVYVRDTCPNAINFSTKKVAVTLKNKVKKVRFAEPLTSSSNIKQVVQIVLWYLDSGCSKHMAGNYSELMNFVSEFLGTVRFKNDHISKIMGCGDYQLGNVTISRVYYVEGRGHNLYYVGQFCNADLEVAFRKNNCFIRNLKGVDLIFGPPDTNLYTISLDDMLKTSLICLLSKASKTKSWLWHCQLSHLNFGLVPNTVSQQPCIPPNRDDWDHLFQPMFDEYFNPPTIVVSPVLVAAAPRAVDLVDSPVSTSIDQDAPSIKPKNFKQAMTKPSWIDAMQEEIYEFERLQVWELVPCPDKVMLIKLKWIYKVKTDEFDEVLKNKARLVAQGFRQEEGIDFEESFAPVSRTEAIRIVIENVAHKNMMIFQMDVKTAFLNGELKEEVENEIVELHFVRTEYQLADIFTKPLPRERFNFLIENLSMRSMSSETLKRLAEETYEFKMDKRKRFKLNLEIFKDIFKICPRVQGQDFDALLTDEEVMSFRRELRHTREINSLNDVVVDHMHQPWRTFAAFINKSLSGKTTGLNKLRLSKAQILWVSTETPTVKSKRVKRPAKKSTQNSAKGVVIRETPEMPLTKKKEKVMLLESMRDFHKTHPSGSGTVTKTAPSVAKIKPLVTSKGTDVKPRVLDVSEEESSEKSDHDESKENKEEEDDEDETKTTDKTKALEKEVAELKKDDPLKTQVTGFIDKNLDARLGATRDEFMNFLLVSITTRITEQVKNQLPQILPKEVSNFALIVIQSMVTESLEQVRSQKDKEKDPFVGSERGLKKRKTSKDVEPAKEFEVADSDMPQDQKENPGNDNEEPKKKVASKHDWFTKPTQPQEPTDPNWNTFDKLISTPIEFSAFIMNDLNINNLTQETLLGPTFRLLKGTCSNYAELEYDFKECYKALLEKLDWENPEGSDYPFNLTKPLPLVKIRNHQKVMRKHGYGYLQEIIVIRADNDLYRFKEGDFLRLRINDIEDMLFLVVQNQLKISRAMTERNRLMRSDELYKFSNGTLARLQTLLSDITKNIRMEYLPKRRWSALEKKIANIMIKAIDKQLKERRMIRSLKNQNRRDLPRDIPLDNEIKEKVPTKMEIVLERTQQGTSYEVSISAERVEELKRKVKLKGEKKEALLTLRQKLGQYICCQNHKDDC</sequence>
<dbReference type="InterPro" id="IPR013103">
    <property type="entry name" value="RVT_2"/>
</dbReference>
<evidence type="ECO:0000256" key="1">
    <source>
        <dbReference type="SAM" id="MobiDB-lite"/>
    </source>
</evidence>